<comment type="caution">
    <text evidence="1">The sequence shown here is derived from an EMBL/GenBank/DDBJ whole genome shotgun (WGS) entry which is preliminary data.</text>
</comment>
<dbReference type="AlphaFoldDB" id="A0A5J4U8L0"/>
<dbReference type="EMBL" id="SNRW01018912">
    <property type="protein sequence ID" value="KAA6366887.1"/>
    <property type="molecule type" value="Genomic_DNA"/>
</dbReference>
<reference evidence="1 2" key="1">
    <citation type="submission" date="2019-03" db="EMBL/GenBank/DDBJ databases">
        <title>Single cell metagenomics reveals metabolic interactions within the superorganism composed of flagellate Streblomastix strix and complex community of Bacteroidetes bacteria on its surface.</title>
        <authorList>
            <person name="Treitli S.C."/>
            <person name="Kolisko M."/>
            <person name="Husnik F."/>
            <person name="Keeling P."/>
            <person name="Hampl V."/>
        </authorList>
    </citation>
    <scope>NUCLEOTIDE SEQUENCE [LARGE SCALE GENOMIC DNA]</scope>
    <source>
        <strain evidence="1">ST1C</strain>
    </source>
</reference>
<protein>
    <submittedName>
        <fullName evidence="1">Uncharacterized protein</fullName>
    </submittedName>
</protein>
<evidence type="ECO:0000313" key="2">
    <source>
        <dbReference type="Proteomes" id="UP000324800"/>
    </source>
</evidence>
<evidence type="ECO:0000313" key="1">
    <source>
        <dbReference type="EMBL" id="KAA6366887.1"/>
    </source>
</evidence>
<dbReference type="Proteomes" id="UP000324800">
    <property type="component" value="Unassembled WGS sequence"/>
</dbReference>
<name>A0A5J4U8L0_9EUKA</name>
<sequence>SSDHRTEVARPILVYRTSRDYSVVDQTRLERVGNDSGLQDEEETIVSPSRRNVHVQGLIQPGERLFRFLLEDNGLKQAVVQRVVEACHGQWRIHVSALTVLAKYIQNNNKQLKEQRTLERPSAFMTNFLSDLMGKDASDNSLKSCRGALAVPLSFIGYMQEEVYNKLVAQLMKLVFMKTRHKGREIEQWDLNVLLEQIIKEEVELLRSNLSIEETMTISLTLCLIFTVTRLAEQFSATLINQTENEITLEAVKLKKLSRIIVLKIKEALDQRIYPVRWWKAWYYNRDNDLNPTTGHLQNTSKLNRINSPDSLSKGIRSLMQKAGIARGFTVTSVRSATITKLINTQYSIK</sequence>
<proteinExistence type="predicted"/>
<organism evidence="1 2">
    <name type="scientific">Streblomastix strix</name>
    <dbReference type="NCBI Taxonomy" id="222440"/>
    <lineage>
        <taxon>Eukaryota</taxon>
        <taxon>Metamonada</taxon>
        <taxon>Preaxostyla</taxon>
        <taxon>Oxymonadida</taxon>
        <taxon>Streblomastigidae</taxon>
        <taxon>Streblomastix</taxon>
    </lineage>
</organism>
<feature type="non-terminal residue" evidence="1">
    <location>
        <position position="1"/>
    </location>
</feature>
<gene>
    <name evidence="1" type="ORF">EZS28_037586</name>
</gene>
<accession>A0A5J4U8L0</accession>